<evidence type="ECO:0000256" key="8">
    <source>
        <dbReference type="SAM" id="Phobius"/>
    </source>
</evidence>
<keyword evidence="4 8" id="KW-1133">Transmembrane helix</keyword>
<evidence type="ECO:0000256" key="2">
    <source>
        <dbReference type="ARBA" id="ARBA00022692"/>
    </source>
</evidence>
<feature type="transmembrane region" description="Helical" evidence="8">
    <location>
        <begin position="466"/>
        <end position="490"/>
    </location>
</feature>
<proteinExistence type="predicted"/>
<dbReference type="Proteomes" id="UP000036987">
    <property type="component" value="Unassembled WGS sequence"/>
</dbReference>
<keyword evidence="5 7" id="KW-0040">ANK repeat</keyword>
<feature type="transmembrane region" description="Helical" evidence="8">
    <location>
        <begin position="426"/>
        <end position="446"/>
    </location>
</feature>
<feature type="repeat" description="ANK" evidence="7">
    <location>
        <begin position="254"/>
        <end position="286"/>
    </location>
</feature>
<protein>
    <recommendedName>
        <fullName evidence="9">PGG domain-containing protein</fullName>
    </recommendedName>
</protein>
<feature type="repeat" description="ANK" evidence="7">
    <location>
        <begin position="327"/>
        <end position="349"/>
    </location>
</feature>
<evidence type="ECO:0000256" key="6">
    <source>
        <dbReference type="ARBA" id="ARBA00023136"/>
    </source>
</evidence>
<sequence length="663" mass="73907">MGWTFGEPEMDPELSAAVRSNDLFRLESCLRNSNVDITAITVGKNNILHIAASFDGKKIMEKIVSVLSKPILNYLLVQSNSRGNTPLHCAALASDFRFVDYIVPLMMEEDVGIEQKNDQGDTALHVAAAGDSGEDLKIAKRLLEACARLGVDSNSNGEYPVYIAAERGSLQMMRYLIDEFRDFPATGPLGKTALHAAVGRSEIGFFNHLLAKREELKTQQDDEGSTPLHYVASCGDLWMTKLLLEKSCNICDHKNRSPIHIATVEGHIGVIRLILRSNPDAHEIVDKNGRNLLHLAVKHGRIKVVKFVIEEGRSLLQSLLANQQDNDGNTPLHLAVQNHHLEIVRLLLKVKKLRKLVRNSWGMTPLDLAANSDVRSHPKLQTLAMVKELLDSGAEFSARRLDLISESSSVRNSNDHEIRNGSNDNLIVVAVLIFTLSFAAGFTLPGGYISDSSDPNNGAAVLTDLMIFKMFLVSNTMALVLSLVATYCLIQDGFVEKYENVLNVKLLLRFSITMIMIAFGTGTYAVISPDSKWLAVTVLCMSIMVPFMLIQAMSFTKKQRDILKRFRTEGNDVWMRGFKWSGSEVIDFVYPNTVHWFSQASPIEKFFLKYLAWFLPHPATVVGPQQSRSTTPRLLDTSYKDEEIVSQSQSQDQQHLDYSILGS</sequence>
<dbReference type="InterPro" id="IPR026961">
    <property type="entry name" value="PGG_dom"/>
</dbReference>
<dbReference type="PROSITE" id="PS50297">
    <property type="entry name" value="ANK_REP_REGION"/>
    <property type="match status" value="4"/>
</dbReference>
<dbReference type="STRING" id="29655.A0A0K9PFU2"/>
<dbReference type="Pfam" id="PF12796">
    <property type="entry name" value="Ank_2"/>
    <property type="match status" value="3"/>
</dbReference>
<dbReference type="PROSITE" id="PS50088">
    <property type="entry name" value="ANK_REPEAT"/>
    <property type="match status" value="6"/>
</dbReference>
<evidence type="ECO:0000313" key="11">
    <source>
        <dbReference type="Proteomes" id="UP000036987"/>
    </source>
</evidence>
<comment type="caution">
    <text evidence="10">The sequence shown here is derived from an EMBL/GenBank/DDBJ whole genome shotgun (WGS) entry which is preliminary data.</text>
</comment>
<dbReference type="PRINTS" id="PR01415">
    <property type="entry name" value="ANKYRIN"/>
</dbReference>
<evidence type="ECO:0000256" key="7">
    <source>
        <dbReference type="PROSITE-ProRule" id="PRU00023"/>
    </source>
</evidence>
<dbReference type="AlphaFoldDB" id="A0A0K9PFU2"/>
<gene>
    <name evidence="10" type="ORF">ZOSMA_27G01450</name>
</gene>
<evidence type="ECO:0000256" key="1">
    <source>
        <dbReference type="ARBA" id="ARBA00004141"/>
    </source>
</evidence>
<dbReference type="Pfam" id="PF13962">
    <property type="entry name" value="PGG"/>
    <property type="match status" value="1"/>
</dbReference>
<dbReference type="SMART" id="SM00248">
    <property type="entry name" value="ANK"/>
    <property type="match status" value="10"/>
</dbReference>
<name>A0A0K9PFU2_ZOSMR</name>
<feature type="transmembrane region" description="Helical" evidence="8">
    <location>
        <begin position="533"/>
        <end position="555"/>
    </location>
</feature>
<dbReference type="GO" id="GO:0016020">
    <property type="term" value="C:membrane"/>
    <property type="evidence" value="ECO:0007669"/>
    <property type="project" value="UniProtKB-SubCell"/>
</dbReference>
<dbReference type="PANTHER" id="PTHR24186:SF50">
    <property type="entry name" value="ANKYRIN REPEAT-CONTAINING PROTEIN ITN1-LIKE ISOFORM X1"/>
    <property type="match status" value="1"/>
</dbReference>
<evidence type="ECO:0000313" key="10">
    <source>
        <dbReference type="EMBL" id="KMZ67090.1"/>
    </source>
</evidence>
<evidence type="ECO:0000256" key="3">
    <source>
        <dbReference type="ARBA" id="ARBA00022737"/>
    </source>
</evidence>
<keyword evidence="3" id="KW-0677">Repeat</keyword>
<feature type="repeat" description="ANK" evidence="7">
    <location>
        <begin position="223"/>
        <end position="255"/>
    </location>
</feature>
<dbReference type="PANTHER" id="PTHR24186">
    <property type="entry name" value="PROTEIN PHOSPHATASE 1 REGULATORY SUBUNIT"/>
    <property type="match status" value="1"/>
</dbReference>
<feature type="repeat" description="ANK" evidence="7">
    <location>
        <begin position="119"/>
        <end position="154"/>
    </location>
</feature>
<evidence type="ECO:0000256" key="5">
    <source>
        <dbReference type="ARBA" id="ARBA00023043"/>
    </source>
</evidence>
<organism evidence="10 11">
    <name type="scientific">Zostera marina</name>
    <name type="common">Eelgrass</name>
    <dbReference type="NCBI Taxonomy" id="29655"/>
    <lineage>
        <taxon>Eukaryota</taxon>
        <taxon>Viridiplantae</taxon>
        <taxon>Streptophyta</taxon>
        <taxon>Embryophyta</taxon>
        <taxon>Tracheophyta</taxon>
        <taxon>Spermatophyta</taxon>
        <taxon>Magnoliopsida</taxon>
        <taxon>Liliopsida</taxon>
        <taxon>Zosteraceae</taxon>
        <taxon>Zostera</taxon>
    </lineage>
</organism>
<feature type="repeat" description="ANK" evidence="7">
    <location>
        <begin position="288"/>
        <end position="312"/>
    </location>
</feature>
<dbReference type="OrthoDB" id="10040922at2759"/>
<feature type="domain" description="PGG" evidence="9">
    <location>
        <begin position="423"/>
        <end position="526"/>
    </location>
</feature>
<dbReference type="InterPro" id="IPR036770">
    <property type="entry name" value="Ankyrin_rpt-contain_sf"/>
</dbReference>
<keyword evidence="6 8" id="KW-0472">Membrane</keyword>
<comment type="subcellular location">
    <subcellularLocation>
        <location evidence="1">Membrane</location>
        <topology evidence="1">Multi-pass membrane protein</topology>
    </subcellularLocation>
</comment>
<reference evidence="11" key="1">
    <citation type="journal article" date="2016" name="Nature">
        <title>The genome of the seagrass Zostera marina reveals angiosperm adaptation to the sea.</title>
        <authorList>
            <person name="Olsen J.L."/>
            <person name="Rouze P."/>
            <person name="Verhelst B."/>
            <person name="Lin Y.-C."/>
            <person name="Bayer T."/>
            <person name="Collen J."/>
            <person name="Dattolo E."/>
            <person name="De Paoli E."/>
            <person name="Dittami S."/>
            <person name="Maumus F."/>
            <person name="Michel G."/>
            <person name="Kersting A."/>
            <person name="Lauritano C."/>
            <person name="Lohaus R."/>
            <person name="Toepel M."/>
            <person name="Tonon T."/>
            <person name="Vanneste K."/>
            <person name="Amirebrahimi M."/>
            <person name="Brakel J."/>
            <person name="Bostroem C."/>
            <person name="Chovatia M."/>
            <person name="Grimwood J."/>
            <person name="Jenkins J.W."/>
            <person name="Jueterbock A."/>
            <person name="Mraz A."/>
            <person name="Stam W.T."/>
            <person name="Tice H."/>
            <person name="Bornberg-Bauer E."/>
            <person name="Green P.J."/>
            <person name="Pearson G.A."/>
            <person name="Procaccini G."/>
            <person name="Duarte C.M."/>
            <person name="Schmutz J."/>
            <person name="Reusch T.B.H."/>
            <person name="Van de Peer Y."/>
        </authorList>
    </citation>
    <scope>NUCLEOTIDE SEQUENCE [LARGE SCALE GENOMIC DNA]</scope>
    <source>
        <strain evidence="11">cv. Finnish</strain>
    </source>
</reference>
<dbReference type="Pfam" id="PF00023">
    <property type="entry name" value="Ank"/>
    <property type="match status" value="1"/>
</dbReference>
<evidence type="ECO:0000259" key="9">
    <source>
        <dbReference type="Pfam" id="PF13962"/>
    </source>
</evidence>
<dbReference type="EMBL" id="LFYR01000932">
    <property type="protein sequence ID" value="KMZ67090.1"/>
    <property type="molecule type" value="Genomic_DNA"/>
</dbReference>
<evidence type="ECO:0000256" key="4">
    <source>
        <dbReference type="ARBA" id="ARBA00022989"/>
    </source>
</evidence>
<keyword evidence="11" id="KW-1185">Reference proteome</keyword>
<feature type="repeat" description="ANK" evidence="7">
    <location>
        <begin position="82"/>
        <end position="118"/>
    </location>
</feature>
<feature type="transmembrane region" description="Helical" evidence="8">
    <location>
        <begin position="506"/>
        <end position="527"/>
    </location>
</feature>
<keyword evidence="2 8" id="KW-0812">Transmembrane</keyword>
<dbReference type="OMA" id="TKAIFKC"/>
<accession>A0A0K9PFU2</accession>
<dbReference type="Gene3D" id="1.25.40.20">
    <property type="entry name" value="Ankyrin repeat-containing domain"/>
    <property type="match status" value="2"/>
</dbReference>
<dbReference type="InterPro" id="IPR002110">
    <property type="entry name" value="Ankyrin_rpt"/>
</dbReference>
<dbReference type="SUPFAM" id="SSF48403">
    <property type="entry name" value="Ankyrin repeat"/>
    <property type="match status" value="1"/>
</dbReference>